<dbReference type="InterPro" id="IPR013656">
    <property type="entry name" value="PAS_4"/>
</dbReference>
<dbReference type="InterPro" id="IPR000014">
    <property type="entry name" value="PAS"/>
</dbReference>
<proteinExistence type="predicted"/>
<reference evidence="8 9" key="1">
    <citation type="submission" date="2018-08" db="EMBL/GenBank/DDBJ databases">
        <title>Recombination of ecologically and evolutionarily significant loci maintains genetic cohesion in the Pseudomonas syringae species complex.</title>
        <authorList>
            <person name="Dillon M."/>
            <person name="Thakur S."/>
            <person name="Almeida R.N.D."/>
            <person name="Weir B.S."/>
            <person name="Guttman D.S."/>
        </authorList>
    </citation>
    <scope>NUCLEOTIDE SEQUENCE [LARGE SCALE GENOMIC DNA]</scope>
    <source>
        <strain evidence="8 9">ICMP 4996</strain>
    </source>
</reference>
<dbReference type="InterPro" id="IPR052155">
    <property type="entry name" value="Biofilm_reg_signaling"/>
</dbReference>
<dbReference type="AlphaFoldDB" id="A0A3M4YMC5"/>
<dbReference type="SUPFAM" id="SSF55781">
    <property type="entry name" value="GAF domain-like"/>
    <property type="match status" value="1"/>
</dbReference>
<dbReference type="FunFam" id="3.20.20.450:FF:000001">
    <property type="entry name" value="Cyclic di-GMP phosphodiesterase yahA"/>
    <property type="match status" value="1"/>
</dbReference>
<dbReference type="InterPro" id="IPR000160">
    <property type="entry name" value="GGDEF_dom"/>
</dbReference>
<evidence type="ECO:0000256" key="3">
    <source>
        <dbReference type="ARBA" id="ARBA00022777"/>
    </source>
</evidence>
<dbReference type="SMART" id="SM00267">
    <property type="entry name" value="GGDEF"/>
    <property type="match status" value="1"/>
</dbReference>
<keyword evidence="4" id="KW-0812">Transmembrane</keyword>
<feature type="domain" description="PAC" evidence="5">
    <location>
        <begin position="318"/>
        <end position="370"/>
    </location>
</feature>
<dbReference type="Gene3D" id="3.30.70.270">
    <property type="match status" value="1"/>
</dbReference>
<dbReference type="GO" id="GO:0071111">
    <property type="term" value="F:cyclic-guanylate-specific phosphodiesterase activity"/>
    <property type="evidence" value="ECO:0007669"/>
    <property type="project" value="UniProtKB-EC"/>
</dbReference>
<evidence type="ECO:0000259" key="5">
    <source>
        <dbReference type="PROSITE" id="PS50113"/>
    </source>
</evidence>
<dbReference type="PROSITE" id="PS50887">
    <property type="entry name" value="GGDEF"/>
    <property type="match status" value="1"/>
</dbReference>
<organism evidence="8 9">
    <name type="scientific">Pseudomonas coronafaciens pv. striafaciens</name>
    <dbReference type="NCBI Taxonomy" id="235276"/>
    <lineage>
        <taxon>Bacteria</taxon>
        <taxon>Pseudomonadati</taxon>
        <taxon>Pseudomonadota</taxon>
        <taxon>Gammaproteobacteria</taxon>
        <taxon>Pseudomonadales</taxon>
        <taxon>Pseudomonadaceae</taxon>
        <taxon>Pseudomonas</taxon>
        <taxon>Pseudomonas coronafaciens</taxon>
    </lineage>
</organism>
<evidence type="ECO:0000313" key="9">
    <source>
        <dbReference type="Proteomes" id="UP000268004"/>
    </source>
</evidence>
<dbReference type="SMART" id="SM00086">
    <property type="entry name" value="PAC"/>
    <property type="match status" value="1"/>
</dbReference>
<dbReference type="SUPFAM" id="SSF55073">
    <property type="entry name" value="Nucleotide cyclase"/>
    <property type="match status" value="1"/>
</dbReference>
<protein>
    <recommendedName>
        <fullName evidence="1">cyclic-guanylate-specific phosphodiesterase</fullName>
        <ecNumber evidence="1">3.1.4.52</ecNumber>
    </recommendedName>
</protein>
<dbReference type="EMBL" id="RBSD01000060">
    <property type="protein sequence ID" value="RMR89751.1"/>
    <property type="molecule type" value="Genomic_DNA"/>
</dbReference>
<dbReference type="GO" id="GO:0016301">
    <property type="term" value="F:kinase activity"/>
    <property type="evidence" value="ECO:0007669"/>
    <property type="project" value="UniProtKB-KW"/>
</dbReference>
<evidence type="ECO:0000256" key="1">
    <source>
        <dbReference type="ARBA" id="ARBA00012282"/>
    </source>
</evidence>
<dbReference type="CDD" id="cd01949">
    <property type="entry name" value="GGDEF"/>
    <property type="match status" value="1"/>
</dbReference>
<evidence type="ECO:0000256" key="4">
    <source>
        <dbReference type="SAM" id="Phobius"/>
    </source>
</evidence>
<dbReference type="Pfam" id="PF08448">
    <property type="entry name" value="PAS_4"/>
    <property type="match status" value="1"/>
</dbReference>
<keyword evidence="4" id="KW-0472">Membrane</keyword>
<dbReference type="PROSITE" id="PS50113">
    <property type="entry name" value="PAC"/>
    <property type="match status" value="1"/>
</dbReference>
<dbReference type="Gene3D" id="3.30.450.40">
    <property type="match status" value="1"/>
</dbReference>
<dbReference type="SUPFAM" id="SSF55785">
    <property type="entry name" value="PYP-like sensor domain (PAS domain)"/>
    <property type="match status" value="1"/>
</dbReference>
<comment type="caution">
    <text evidence="8">The sequence shown here is derived from an EMBL/GenBank/DDBJ whole genome shotgun (WGS) entry which is preliminary data.</text>
</comment>
<dbReference type="PROSITE" id="PS50883">
    <property type="entry name" value="EAL"/>
    <property type="match status" value="1"/>
</dbReference>
<dbReference type="Proteomes" id="UP000268004">
    <property type="component" value="Unassembled WGS sequence"/>
</dbReference>
<keyword evidence="3" id="KW-0808">Transferase</keyword>
<dbReference type="SUPFAM" id="SSF141868">
    <property type="entry name" value="EAL domain-like"/>
    <property type="match status" value="1"/>
</dbReference>
<dbReference type="InterPro" id="IPR035965">
    <property type="entry name" value="PAS-like_dom_sf"/>
</dbReference>
<evidence type="ECO:0000259" key="6">
    <source>
        <dbReference type="PROSITE" id="PS50883"/>
    </source>
</evidence>
<feature type="domain" description="GGDEF" evidence="7">
    <location>
        <begin position="568"/>
        <end position="702"/>
    </location>
</feature>
<dbReference type="PANTHER" id="PTHR44757">
    <property type="entry name" value="DIGUANYLATE CYCLASE DGCP"/>
    <property type="match status" value="1"/>
</dbReference>
<dbReference type="Gene3D" id="3.30.450.20">
    <property type="entry name" value="PAS domain"/>
    <property type="match status" value="1"/>
</dbReference>
<dbReference type="InterPro" id="IPR029787">
    <property type="entry name" value="Nucleotide_cyclase"/>
</dbReference>
<dbReference type="Pfam" id="PF00563">
    <property type="entry name" value="EAL"/>
    <property type="match status" value="1"/>
</dbReference>
<dbReference type="CDD" id="cd00130">
    <property type="entry name" value="PAS"/>
    <property type="match status" value="1"/>
</dbReference>
<feature type="domain" description="EAL" evidence="6">
    <location>
        <begin position="711"/>
        <end position="965"/>
    </location>
</feature>
<feature type="transmembrane region" description="Helical" evidence="4">
    <location>
        <begin position="159"/>
        <end position="185"/>
    </location>
</feature>
<dbReference type="Pfam" id="PF00990">
    <property type="entry name" value="GGDEF"/>
    <property type="match status" value="1"/>
</dbReference>
<dbReference type="InterPro" id="IPR029016">
    <property type="entry name" value="GAF-like_dom_sf"/>
</dbReference>
<gene>
    <name evidence="8" type="ORF">ALP78_04910</name>
</gene>
<dbReference type="InterPro" id="IPR035919">
    <property type="entry name" value="EAL_sf"/>
</dbReference>
<dbReference type="NCBIfam" id="TIGR00254">
    <property type="entry name" value="GGDEF"/>
    <property type="match status" value="1"/>
</dbReference>
<keyword evidence="3" id="KW-0418">Kinase</keyword>
<evidence type="ECO:0000313" key="8">
    <source>
        <dbReference type="EMBL" id="RMR89751.1"/>
    </source>
</evidence>
<dbReference type="EC" id="3.1.4.52" evidence="1"/>
<dbReference type="NCBIfam" id="TIGR00229">
    <property type="entry name" value="sensory_box"/>
    <property type="match status" value="1"/>
</dbReference>
<name>A0A3M4YMC5_9PSED</name>
<dbReference type="InterPro" id="IPR000700">
    <property type="entry name" value="PAS-assoc_C"/>
</dbReference>
<evidence type="ECO:0000259" key="7">
    <source>
        <dbReference type="PROSITE" id="PS50887"/>
    </source>
</evidence>
<dbReference type="SMART" id="SM00052">
    <property type="entry name" value="EAL"/>
    <property type="match status" value="1"/>
</dbReference>
<feature type="transmembrane region" description="Helical" evidence="4">
    <location>
        <begin position="21"/>
        <end position="41"/>
    </location>
</feature>
<keyword evidence="2" id="KW-0973">c-di-GMP</keyword>
<keyword evidence="4" id="KW-1133">Transmembrane helix</keyword>
<accession>A0A3M4YMC5</accession>
<dbReference type="Gene3D" id="3.20.20.450">
    <property type="entry name" value="EAL domain"/>
    <property type="match status" value="1"/>
</dbReference>
<dbReference type="CDD" id="cd01948">
    <property type="entry name" value="EAL"/>
    <property type="match status" value="1"/>
</dbReference>
<dbReference type="PANTHER" id="PTHR44757:SF2">
    <property type="entry name" value="BIOFILM ARCHITECTURE MAINTENANCE PROTEIN MBAA"/>
    <property type="match status" value="1"/>
</dbReference>
<evidence type="ECO:0000256" key="2">
    <source>
        <dbReference type="ARBA" id="ARBA00022636"/>
    </source>
</evidence>
<dbReference type="InterPro" id="IPR043128">
    <property type="entry name" value="Rev_trsase/Diguanyl_cyclase"/>
</dbReference>
<dbReference type="InterPro" id="IPR001610">
    <property type="entry name" value="PAC"/>
</dbReference>
<dbReference type="InterPro" id="IPR001633">
    <property type="entry name" value="EAL_dom"/>
</dbReference>
<sequence>MERLLMNFFKSLLPKSLTSRILVMLCILILTFLTTGLGLFYKNQLLQHIEEIQDTANMLIEVAAQAVEESVVIGDYDTIKRTLEKTLARSPFKSAMFIDLSGGVIRLEAASAPLGRAPAWIESEVAARLFDVNRPITVGGKDYGVMRLSFNAERIAAELYSLVIQATLFAGFFLLISLTLMGFMIKRSLAHLGKLHSYEAEIASGAVAAEAMLVADAPMEIQEAIKAVNRTAASMRNHFGLRIESLMNTLVQHKNALDEVSIVCEVSASGRITYVNERFVTSSQHSRAELLELTIDEVWTGMSSANEPWQWAPENEVWNGEVRLSGRTGKVAWHRRTVIPILDDLGGVEKYICIDIDITDRKEFEVAILDNARRQNLIALFGQQALTEENVSALGELAALTAAQGLNLSKAALRVVDRVNHEVIVTAEVGFAGVEIRSGYHNDFLNSTASSAGFVINSDSPDSRYTLLPCDTVAACSIRSGLEVDISCREVFKGVLGVYASRDYRFTREDVSYLQTLANLLAAALERYDAKNKLTYLAENDSLTRLPNRWFLSNYLREIISRTTSAPDAVSVIFIDLDRFKAVNDTMGHSVGDQLLIQAGRRLRDCIDENSVVARLGGDEFSIVVTHSVYSESLIKSLATQVVDALGKPFNLGGQDIFVSASVGIANYPFDGRDTGVILKNADTAMYHAKKSGRNNFKFYDARMNESLTRRLQTETLLRGALERDEFILHFQPKVSLVDGRISGLEALLRWNHPEQGMISPADFIPILEDTGLIIPVGVWVIRKVCETLKSWEKNNIRLVPIAINLSVRQLQVKGLAETVKHIVEAYGINPALLEFELTESMLMIDPESAVEILRDIKSYGISLSVDDFGTGYSSLAYLKRFPLDALKIDRAFIKDITSNHEDAAITRAVIVLAHELGLNVIAEGVETVDQLELLVTYGCDQMQGYLFSKPVISEECAAMIKSSRSLDISFSESGVA</sequence>